<evidence type="ECO:0000259" key="6">
    <source>
        <dbReference type="Pfam" id="PF00155"/>
    </source>
</evidence>
<dbReference type="PROSITE" id="PS00105">
    <property type="entry name" value="AA_TRANSFER_CLASS_1"/>
    <property type="match status" value="1"/>
</dbReference>
<organism evidence="7 8">
    <name type="scientific">Nocardia amamiensis</name>
    <dbReference type="NCBI Taxonomy" id="404578"/>
    <lineage>
        <taxon>Bacteria</taxon>
        <taxon>Bacillati</taxon>
        <taxon>Actinomycetota</taxon>
        <taxon>Actinomycetes</taxon>
        <taxon>Mycobacteriales</taxon>
        <taxon>Nocardiaceae</taxon>
        <taxon>Nocardia</taxon>
    </lineage>
</organism>
<dbReference type="GO" id="GO:0008483">
    <property type="term" value="F:transaminase activity"/>
    <property type="evidence" value="ECO:0007669"/>
    <property type="project" value="UniProtKB-KW"/>
</dbReference>
<dbReference type="EMBL" id="JADLQX010000048">
    <property type="protein sequence ID" value="MBF6302607.1"/>
    <property type="molecule type" value="Genomic_DNA"/>
</dbReference>
<dbReference type="InterPro" id="IPR015424">
    <property type="entry name" value="PyrdxlP-dep_Trfase"/>
</dbReference>
<gene>
    <name evidence="7" type="ORF">IU459_34480</name>
</gene>
<keyword evidence="3 5" id="KW-0808">Transferase</keyword>
<dbReference type="Gene3D" id="3.40.640.10">
    <property type="entry name" value="Type I PLP-dependent aspartate aminotransferase-like (Major domain)"/>
    <property type="match status" value="1"/>
</dbReference>
<dbReference type="InterPro" id="IPR004838">
    <property type="entry name" value="NHTrfase_class1_PyrdxlP-BS"/>
</dbReference>
<dbReference type="EC" id="2.6.1.-" evidence="5"/>
<dbReference type="Proteomes" id="UP000702209">
    <property type="component" value="Unassembled WGS sequence"/>
</dbReference>
<evidence type="ECO:0000256" key="3">
    <source>
        <dbReference type="ARBA" id="ARBA00022679"/>
    </source>
</evidence>
<proteinExistence type="inferred from homology"/>
<keyword evidence="8" id="KW-1185">Reference proteome</keyword>
<dbReference type="InterPro" id="IPR015422">
    <property type="entry name" value="PyrdxlP-dep_Trfase_small"/>
</dbReference>
<name>A0ABS0D1A7_9NOCA</name>
<dbReference type="SUPFAM" id="SSF53383">
    <property type="entry name" value="PLP-dependent transferases"/>
    <property type="match status" value="1"/>
</dbReference>
<keyword evidence="4" id="KW-0663">Pyridoxal phosphate</keyword>
<evidence type="ECO:0000256" key="2">
    <source>
        <dbReference type="ARBA" id="ARBA00022576"/>
    </source>
</evidence>
<evidence type="ECO:0000313" key="7">
    <source>
        <dbReference type="EMBL" id="MBF6302607.1"/>
    </source>
</evidence>
<comment type="cofactor">
    <cofactor evidence="1 5">
        <name>pyridoxal 5'-phosphate</name>
        <dbReference type="ChEBI" id="CHEBI:597326"/>
    </cofactor>
</comment>
<comment type="caution">
    <text evidence="7">The sequence shown here is derived from an EMBL/GenBank/DDBJ whole genome shotgun (WGS) entry which is preliminary data.</text>
</comment>
<evidence type="ECO:0000256" key="5">
    <source>
        <dbReference type="RuleBase" id="RU000481"/>
    </source>
</evidence>
<accession>A0ABS0D1A7</accession>
<dbReference type="InterPro" id="IPR004839">
    <property type="entry name" value="Aminotransferase_I/II_large"/>
</dbReference>
<dbReference type="Gene3D" id="3.90.1150.10">
    <property type="entry name" value="Aspartate Aminotransferase, domain 1"/>
    <property type="match status" value="1"/>
</dbReference>
<dbReference type="Pfam" id="PF00155">
    <property type="entry name" value="Aminotran_1_2"/>
    <property type="match status" value="1"/>
</dbReference>
<sequence>MTAPECRTPRFLAERLYGLALSDIRRMSRESDRVGAINLGQGICDLPTPPVVAGAAKAAIEANHSTYTYPEGNRALRDAIAGKLLRDNGIHANPETEIVVTLGATGAFATTVNALLNPGDGILVMEPYYGYHLNCSIVAGLEPQFLTLTPPRFTLTEETLRAALQPNTRALVICTPSNPSGKMFDRAELEVVARVAHERDLLIISDEIYEYIRFDGRSHISPATVGGLAPRTVSVMGLSKTFSITGWRLGYAVAPEPMAQAIALVNDLYYICAPNPLQYGVTAGFALPESYFAGLASDYQRKRDTLCDALQAAGTVPIVPQGAYYVLADISAWGFTSSTGAAMDLLERGRVASVPGSAFYRGTTGESLLRFCFAKDDESLAEGCDRIRRFDPRPRGTIR</sequence>
<dbReference type="PANTHER" id="PTHR43807:SF20">
    <property type="entry name" value="FI04487P"/>
    <property type="match status" value="1"/>
</dbReference>
<feature type="domain" description="Aminotransferase class I/classII large" evidence="6">
    <location>
        <begin position="37"/>
        <end position="387"/>
    </location>
</feature>
<dbReference type="InterPro" id="IPR015421">
    <property type="entry name" value="PyrdxlP-dep_Trfase_major"/>
</dbReference>
<dbReference type="PANTHER" id="PTHR43807">
    <property type="entry name" value="FI04487P"/>
    <property type="match status" value="1"/>
</dbReference>
<evidence type="ECO:0000256" key="1">
    <source>
        <dbReference type="ARBA" id="ARBA00001933"/>
    </source>
</evidence>
<protein>
    <recommendedName>
        <fullName evidence="5">Aminotransferase</fullName>
        <ecNumber evidence="5">2.6.1.-</ecNumber>
    </recommendedName>
</protein>
<dbReference type="CDD" id="cd00609">
    <property type="entry name" value="AAT_like"/>
    <property type="match status" value="1"/>
</dbReference>
<reference evidence="7 8" key="1">
    <citation type="submission" date="2020-10" db="EMBL/GenBank/DDBJ databases">
        <title>Identification of Nocardia species via Next-generation sequencing and recognition of intraspecies genetic diversity.</title>
        <authorList>
            <person name="Li P."/>
            <person name="Li P."/>
            <person name="Lu B."/>
        </authorList>
    </citation>
    <scope>NUCLEOTIDE SEQUENCE [LARGE SCALE GENOMIC DNA]</scope>
    <source>
        <strain evidence="7 8">BJ06-0157</strain>
    </source>
</reference>
<keyword evidence="2 5" id="KW-0032">Aminotransferase</keyword>
<dbReference type="RefSeq" id="WP_195133791.1">
    <property type="nucleotide sequence ID" value="NZ_JADLQX010000048.1"/>
</dbReference>
<dbReference type="InterPro" id="IPR051326">
    <property type="entry name" value="Kynurenine-oxoglutarate_AT"/>
</dbReference>
<comment type="similarity">
    <text evidence="5">Belongs to the class-I pyridoxal-phosphate-dependent aminotransferase family.</text>
</comment>
<evidence type="ECO:0000256" key="4">
    <source>
        <dbReference type="ARBA" id="ARBA00022898"/>
    </source>
</evidence>
<evidence type="ECO:0000313" key="8">
    <source>
        <dbReference type="Proteomes" id="UP000702209"/>
    </source>
</evidence>